<name>A0A350P0X8_9ALTE</name>
<dbReference type="EMBL" id="DNAN01000147">
    <property type="protein sequence ID" value="HAW74945.1"/>
    <property type="molecule type" value="Genomic_DNA"/>
</dbReference>
<protein>
    <submittedName>
        <fullName evidence="2">Uncharacterized protein</fullName>
    </submittedName>
</protein>
<organism evidence="2 3">
    <name type="scientific">Alteromonas australica</name>
    <dbReference type="NCBI Taxonomy" id="589873"/>
    <lineage>
        <taxon>Bacteria</taxon>
        <taxon>Pseudomonadati</taxon>
        <taxon>Pseudomonadota</taxon>
        <taxon>Gammaproteobacteria</taxon>
        <taxon>Alteromonadales</taxon>
        <taxon>Alteromonadaceae</taxon>
        <taxon>Alteromonas/Salinimonas group</taxon>
        <taxon>Alteromonas</taxon>
    </lineage>
</organism>
<dbReference type="AlphaFoldDB" id="A0A350P0X8"/>
<proteinExistence type="predicted"/>
<comment type="caution">
    <text evidence="2">The sequence shown here is derived from an EMBL/GenBank/DDBJ whole genome shotgun (WGS) entry which is preliminary data.</text>
</comment>
<feature type="compositionally biased region" description="Basic and acidic residues" evidence="1">
    <location>
        <begin position="108"/>
        <end position="121"/>
    </location>
</feature>
<evidence type="ECO:0000313" key="2">
    <source>
        <dbReference type="EMBL" id="HAW74945.1"/>
    </source>
</evidence>
<dbReference type="Proteomes" id="UP000263517">
    <property type="component" value="Unassembled WGS sequence"/>
</dbReference>
<gene>
    <name evidence="2" type="ORF">DCW74_04315</name>
</gene>
<accession>A0A350P0X8</accession>
<evidence type="ECO:0000256" key="1">
    <source>
        <dbReference type="SAM" id="MobiDB-lite"/>
    </source>
</evidence>
<reference evidence="2 3" key="1">
    <citation type="journal article" date="2018" name="Nat. Biotechnol.">
        <title>A standardized bacterial taxonomy based on genome phylogeny substantially revises the tree of life.</title>
        <authorList>
            <person name="Parks D.H."/>
            <person name="Chuvochina M."/>
            <person name="Waite D.W."/>
            <person name="Rinke C."/>
            <person name="Skarshewski A."/>
            <person name="Chaumeil P.A."/>
            <person name="Hugenholtz P."/>
        </authorList>
    </citation>
    <scope>NUCLEOTIDE SEQUENCE [LARGE SCALE GENOMIC DNA]</scope>
    <source>
        <strain evidence="2">UBA11978</strain>
    </source>
</reference>
<evidence type="ECO:0000313" key="3">
    <source>
        <dbReference type="Proteomes" id="UP000263517"/>
    </source>
</evidence>
<sequence>MQRTQFVGGRPSAVRVSYNPFDFMSDGSGVSPNINRPGTEAPSKFAELENLVEPGSYAKGGDVDTVPAWLQPGEFVIDKAHTQQIKKAKGGELEKAIDGIIEDIKLGRRPGDRPVEGRTDFTDGGTVTKDMEPGYQLGGDVEDKEPVRKMVKSGEVDRHFLDPRRLGGGSTRTIYRDAEGGRLDNDEEARALQSIYDAQYNQEVRERAQMKREREASEEAKRQQARSLEAMRAASRRGVGLAKERGAELQRRAGEVAAKEQRANTAQAARMALSRASVQPVEASLSTASQLQLRSALQGAIIRSQAELEAQRMSLAAEMQQVQDEIRISGREFELAANNEAREFALSRQREAQNRQAYLAQQSALLNMRLQKAQQPGFWESLVPGLIQGAFTVAGAYFGGPIGGMIGNRVGAAATSAYTPSATAANNYSAFAEQQAYGSLGRSPSMFYSGSTPAEAEAAAALYNQ</sequence>
<feature type="region of interest" description="Disordered" evidence="1">
    <location>
        <begin position="108"/>
        <end position="141"/>
    </location>
</feature>